<organism evidence="10 11">
    <name type="scientific">Sinosporangium siamense</name>
    <dbReference type="NCBI Taxonomy" id="1367973"/>
    <lineage>
        <taxon>Bacteria</taxon>
        <taxon>Bacillati</taxon>
        <taxon>Actinomycetota</taxon>
        <taxon>Actinomycetes</taxon>
        <taxon>Streptosporangiales</taxon>
        <taxon>Streptosporangiaceae</taxon>
        <taxon>Sinosporangium</taxon>
    </lineage>
</organism>
<sequence>MRRDQDFLLRFRSETALMVGLDDSRVVRLYEYVETATRAALVMELVDGVPLRAVLDRHGRTDAEAAIAQFKTVLLGLAAVHEVGLVHGNHRPENVLVQADGLGRIGDLGLAAFPGADRGRDEPFPRYGEPAYAAPELWAGEPPSVASDLYAATCVFFECLTGRTPYGTARPDGRPSLDDVPASVRGLVGRGLATEPDDRPQSAREFLQELGAAAVAAHGPEWEKRGRRRLAETATAMALDFPLARPITRRRTPVTRLAGRVSRVRPRGYGVMVAAIMAVTVTIVLLVADLDKVERDGGTFLAPSPRQQEQAEPEPMKAAAPTAGPATSRAAPYQRVPSPLVTQAPGQAAPAPSPARVTSARITSWDGSDGSMLIRTESMGPVRLSVMFTRRDGTGAVRTLHTDTVTLSGKTDYSVDVAYKFARIACGTYAHLGVVLMTDRAALNGPQVTEIRAEGRKCPPRTPAPEPEPSEEPEEPEESGDPEEPEEPATEHNSAPHGEHRGIESVE</sequence>
<dbReference type="AlphaFoldDB" id="A0A919V5D3"/>
<evidence type="ECO:0000256" key="1">
    <source>
        <dbReference type="ARBA" id="ARBA00012513"/>
    </source>
</evidence>
<evidence type="ECO:0000256" key="2">
    <source>
        <dbReference type="ARBA" id="ARBA00022527"/>
    </source>
</evidence>
<dbReference type="PANTHER" id="PTHR43289">
    <property type="entry name" value="MITOGEN-ACTIVATED PROTEIN KINASE KINASE KINASE 20-RELATED"/>
    <property type="match status" value="1"/>
</dbReference>
<dbReference type="Gene3D" id="1.10.510.10">
    <property type="entry name" value="Transferase(Phosphotransferase) domain 1"/>
    <property type="match status" value="1"/>
</dbReference>
<dbReference type="GO" id="GO:0005524">
    <property type="term" value="F:ATP binding"/>
    <property type="evidence" value="ECO:0007669"/>
    <property type="project" value="UniProtKB-KW"/>
</dbReference>
<evidence type="ECO:0000256" key="5">
    <source>
        <dbReference type="ARBA" id="ARBA00022777"/>
    </source>
</evidence>
<feature type="region of interest" description="Disordered" evidence="7">
    <location>
        <begin position="453"/>
        <end position="507"/>
    </location>
</feature>
<dbReference type="GO" id="GO:0004674">
    <property type="term" value="F:protein serine/threonine kinase activity"/>
    <property type="evidence" value="ECO:0007669"/>
    <property type="project" value="UniProtKB-KW"/>
</dbReference>
<name>A0A919V5D3_9ACTN</name>
<evidence type="ECO:0000256" key="4">
    <source>
        <dbReference type="ARBA" id="ARBA00022741"/>
    </source>
</evidence>
<keyword evidence="2" id="KW-0723">Serine/threonine-protein kinase</keyword>
<evidence type="ECO:0000256" key="8">
    <source>
        <dbReference type="SAM" id="Phobius"/>
    </source>
</evidence>
<comment type="caution">
    <text evidence="10">The sequence shown here is derived from an EMBL/GenBank/DDBJ whole genome shotgun (WGS) entry which is preliminary data.</text>
</comment>
<keyword evidence="6" id="KW-0067">ATP-binding</keyword>
<dbReference type="EMBL" id="BOOW01000001">
    <property type="protein sequence ID" value="GII89807.1"/>
    <property type="molecule type" value="Genomic_DNA"/>
</dbReference>
<keyword evidence="5" id="KW-0418">Kinase</keyword>
<keyword evidence="8" id="KW-0812">Transmembrane</keyword>
<feature type="compositionally biased region" description="Basic and acidic residues" evidence="7">
    <location>
        <begin position="497"/>
        <end position="507"/>
    </location>
</feature>
<feature type="domain" description="Protein kinase" evidence="9">
    <location>
        <begin position="1"/>
        <end position="211"/>
    </location>
</feature>
<dbReference type="EC" id="2.7.11.1" evidence="1"/>
<feature type="compositionally biased region" description="Acidic residues" evidence="7">
    <location>
        <begin position="468"/>
        <end position="488"/>
    </location>
</feature>
<dbReference type="PANTHER" id="PTHR43289:SF6">
    <property type="entry name" value="SERINE_THREONINE-PROTEIN KINASE NEKL-3"/>
    <property type="match status" value="1"/>
</dbReference>
<dbReference type="Pfam" id="PF00069">
    <property type="entry name" value="Pkinase"/>
    <property type="match status" value="1"/>
</dbReference>
<dbReference type="CDD" id="cd14014">
    <property type="entry name" value="STKc_PknB_like"/>
    <property type="match status" value="1"/>
</dbReference>
<feature type="region of interest" description="Disordered" evidence="7">
    <location>
        <begin position="298"/>
        <end position="333"/>
    </location>
</feature>
<dbReference type="InterPro" id="IPR011009">
    <property type="entry name" value="Kinase-like_dom_sf"/>
</dbReference>
<dbReference type="SUPFAM" id="SSF56112">
    <property type="entry name" value="Protein kinase-like (PK-like)"/>
    <property type="match status" value="1"/>
</dbReference>
<keyword evidence="8" id="KW-0472">Membrane</keyword>
<evidence type="ECO:0000256" key="7">
    <source>
        <dbReference type="SAM" id="MobiDB-lite"/>
    </source>
</evidence>
<dbReference type="Proteomes" id="UP000606172">
    <property type="component" value="Unassembled WGS sequence"/>
</dbReference>
<keyword evidence="11" id="KW-1185">Reference proteome</keyword>
<accession>A0A919V5D3</accession>
<dbReference type="InterPro" id="IPR000719">
    <property type="entry name" value="Prot_kinase_dom"/>
</dbReference>
<feature type="transmembrane region" description="Helical" evidence="8">
    <location>
        <begin position="269"/>
        <end position="288"/>
    </location>
</feature>
<gene>
    <name evidence="10" type="ORF">Ssi02_00380</name>
</gene>
<proteinExistence type="predicted"/>
<keyword evidence="4" id="KW-0547">Nucleotide-binding</keyword>
<evidence type="ECO:0000313" key="11">
    <source>
        <dbReference type="Proteomes" id="UP000606172"/>
    </source>
</evidence>
<protein>
    <recommendedName>
        <fullName evidence="1">non-specific serine/threonine protein kinase</fullName>
        <ecNumber evidence="1">2.7.11.1</ecNumber>
    </recommendedName>
</protein>
<evidence type="ECO:0000313" key="10">
    <source>
        <dbReference type="EMBL" id="GII89807.1"/>
    </source>
</evidence>
<evidence type="ECO:0000256" key="3">
    <source>
        <dbReference type="ARBA" id="ARBA00022679"/>
    </source>
</evidence>
<dbReference type="PROSITE" id="PS50011">
    <property type="entry name" value="PROTEIN_KINASE_DOM"/>
    <property type="match status" value="1"/>
</dbReference>
<keyword evidence="3" id="KW-0808">Transferase</keyword>
<evidence type="ECO:0000256" key="6">
    <source>
        <dbReference type="ARBA" id="ARBA00022840"/>
    </source>
</evidence>
<evidence type="ECO:0000259" key="9">
    <source>
        <dbReference type="PROSITE" id="PS50011"/>
    </source>
</evidence>
<reference evidence="10" key="1">
    <citation type="submission" date="2021-01" db="EMBL/GenBank/DDBJ databases">
        <title>Whole genome shotgun sequence of Sinosporangium siamense NBRC 109515.</title>
        <authorList>
            <person name="Komaki H."/>
            <person name="Tamura T."/>
        </authorList>
    </citation>
    <scope>NUCLEOTIDE SEQUENCE</scope>
    <source>
        <strain evidence="10">NBRC 109515</strain>
    </source>
</reference>
<keyword evidence="8" id="KW-1133">Transmembrane helix</keyword>